<keyword evidence="2" id="KW-1185">Reference proteome</keyword>
<proteinExistence type="predicted"/>
<accession>A0A975XYR7</accession>
<protein>
    <submittedName>
        <fullName evidence="1">Uncharacterized protein</fullName>
    </submittedName>
</protein>
<dbReference type="AlphaFoldDB" id="A0A975XYR7"/>
<organism evidence="1 2">
    <name type="scientific">Nocardioides panacis</name>
    <dbReference type="NCBI Taxonomy" id="2849501"/>
    <lineage>
        <taxon>Bacteria</taxon>
        <taxon>Bacillati</taxon>
        <taxon>Actinomycetota</taxon>
        <taxon>Actinomycetes</taxon>
        <taxon>Propionibacteriales</taxon>
        <taxon>Nocardioidaceae</taxon>
        <taxon>Nocardioides</taxon>
    </lineage>
</organism>
<dbReference type="KEGG" id="nps:KRR39_14030"/>
<name>A0A975XYR7_9ACTN</name>
<sequence length="59" mass="6640">MASHDRFAHLRANLEVHRAATVQRTYTWWCTECELHQADDSGLCPLCRPDVPASDESAA</sequence>
<dbReference type="EMBL" id="CP077062">
    <property type="protein sequence ID" value="QWZ06665.1"/>
    <property type="molecule type" value="Genomic_DNA"/>
</dbReference>
<evidence type="ECO:0000313" key="1">
    <source>
        <dbReference type="EMBL" id="QWZ06665.1"/>
    </source>
</evidence>
<reference evidence="1" key="1">
    <citation type="submission" date="2021-06" db="EMBL/GenBank/DDBJ databases">
        <title>Complete genome sequence of Nocardioides sp. G188.</title>
        <authorList>
            <person name="Im W.-T."/>
        </authorList>
    </citation>
    <scope>NUCLEOTIDE SEQUENCE</scope>
    <source>
        <strain evidence="1">G188</strain>
    </source>
</reference>
<dbReference type="Proteomes" id="UP000683575">
    <property type="component" value="Chromosome"/>
</dbReference>
<dbReference type="RefSeq" id="WP_216937764.1">
    <property type="nucleotide sequence ID" value="NZ_CP077062.1"/>
</dbReference>
<gene>
    <name evidence="1" type="ORF">KRR39_14030</name>
</gene>
<evidence type="ECO:0000313" key="2">
    <source>
        <dbReference type="Proteomes" id="UP000683575"/>
    </source>
</evidence>